<name>A0ACC7MFT5_9BURK</name>
<proteinExistence type="predicted"/>
<accession>A0ACC7MFT5</accession>
<comment type="caution">
    <text evidence="1">The sequence shown here is derived from an EMBL/GenBank/DDBJ whole genome shotgun (WGS) entry which is preliminary data.</text>
</comment>
<gene>
    <name evidence="1" type="ORF">QPK29_020210</name>
</gene>
<evidence type="ECO:0000313" key="2">
    <source>
        <dbReference type="Proteomes" id="UP001168096"/>
    </source>
</evidence>
<keyword evidence="2" id="KW-1185">Reference proteome</keyword>
<protein>
    <submittedName>
        <fullName evidence="1">EAL domain-containing protein</fullName>
    </submittedName>
</protein>
<evidence type="ECO:0000313" key="1">
    <source>
        <dbReference type="EMBL" id="MFJ1470043.1"/>
    </source>
</evidence>
<sequence>MKEKAWEIVQQFYAELSRLPKSKRILDILSEEELRHLQAHQAQNLQRLASLRPEDYAEHEAIALNVGRIHAIVGLDRDELANGRSILIEVIYRLVKDDVSLDAMAVYSQRLSQDLAYQLKAYQNLADSQQSILLEITKAAWSAQNYTDLIQQAVTILANHYDIGVCAIGRPDGKGVFHFEHVESKLNKGALNVISSLEPPAVVHADDPSGQGPTGRAWRSGKIERVLNFQTQKSPHDIHALKLGLRSCAAIPLRSPDQPISFAVLLLFSVYPGGFIGKLQETFIHLIQSLLGSAIARLKIEDNYTPVVSLLDRQHISALLHSDALQFYYQPILDLRSGSVTKVEALARLMNNDQILTPDIFFAALSPDDFLEMYVRGLNRALLDRQHWLEQGIDLDVSLNLPPAAMNDFRYLEATRNALTIHECCPERLTLEMLENESLALYDTQQTLLSQFKSLGVLLAQDDLGSGHSGLTRLRTLPIDGIKIDRGIVKTPDDAMDIGNARDALRFAYQLTRLGHSLGKWVVVEGIENPEMLEAMMILGVDAVQGYTVAKPVPADQLPEWVCARSATASIHALDGVLPRLARSIIREERLSIVQLYRQNARKTLDRPVLMALST</sequence>
<dbReference type="EMBL" id="JASNRB020000012">
    <property type="protein sequence ID" value="MFJ1470043.1"/>
    <property type="molecule type" value="Genomic_DNA"/>
</dbReference>
<organism evidence="1 2">
    <name type="scientific">Massilia orientalis</name>
    <dbReference type="NCBI Taxonomy" id="3050128"/>
    <lineage>
        <taxon>Bacteria</taxon>
        <taxon>Pseudomonadati</taxon>
        <taxon>Pseudomonadota</taxon>
        <taxon>Betaproteobacteria</taxon>
        <taxon>Burkholderiales</taxon>
        <taxon>Oxalobacteraceae</taxon>
        <taxon>Telluria group</taxon>
        <taxon>Massilia</taxon>
    </lineage>
</organism>
<dbReference type="Proteomes" id="UP001168096">
    <property type="component" value="Unassembled WGS sequence"/>
</dbReference>
<reference evidence="1" key="1">
    <citation type="submission" date="2024-11" db="EMBL/GenBank/DDBJ databases">
        <title>Description of Massilia orientalis sp. nov., isolated from rhizosphere soil of Ageratina adenophora.</title>
        <authorList>
            <person name="Wang Y."/>
        </authorList>
    </citation>
    <scope>NUCLEOTIDE SEQUENCE</scope>
    <source>
        <strain evidence="1">YIM B02787</strain>
    </source>
</reference>